<feature type="transmembrane region" description="Helical" evidence="1">
    <location>
        <begin position="95"/>
        <end position="121"/>
    </location>
</feature>
<gene>
    <name evidence="2" type="ORF">LCGC14_1529830</name>
</gene>
<proteinExistence type="predicted"/>
<dbReference type="AlphaFoldDB" id="A0A0F9LBU2"/>
<keyword evidence="1" id="KW-0812">Transmembrane</keyword>
<keyword evidence="1" id="KW-0472">Membrane</keyword>
<name>A0A0F9LBU2_9ZZZZ</name>
<keyword evidence="1" id="KW-1133">Transmembrane helix</keyword>
<organism evidence="2">
    <name type="scientific">marine sediment metagenome</name>
    <dbReference type="NCBI Taxonomy" id="412755"/>
    <lineage>
        <taxon>unclassified sequences</taxon>
        <taxon>metagenomes</taxon>
        <taxon>ecological metagenomes</taxon>
    </lineage>
</organism>
<reference evidence="2" key="1">
    <citation type="journal article" date="2015" name="Nature">
        <title>Complex archaea that bridge the gap between prokaryotes and eukaryotes.</title>
        <authorList>
            <person name="Spang A."/>
            <person name="Saw J.H."/>
            <person name="Jorgensen S.L."/>
            <person name="Zaremba-Niedzwiedzka K."/>
            <person name="Martijn J."/>
            <person name="Lind A.E."/>
            <person name="van Eijk R."/>
            <person name="Schleper C."/>
            <person name="Guy L."/>
            <person name="Ettema T.J."/>
        </authorList>
    </citation>
    <scope>NUCLEOTIDE SEQUENCE</scope>
</reference>
<evidence type="ECO:0000313" key="2">
    <source>
        <dbReference type="EMBL" id="KKM61630.1"/>
    </source>
</evidence>
<dbReference type="EMBL" id="LAZR01011448">
    <property type="protein sequence ID" value="KKM61630.1"/>
    <property type="molecule type" value="Genomic_DNA"/>
</dbReference>
<evidence type="ECO:0000256" key="1">
    <source>
        <dbReference type="SAM" id="Phobius"/>
    </source>
</evidence>
<feature type="transmembrane region" description="Helical" evidence="1">
    <location>
        <begin position="127"/>
        <end position="150"/>
    </location>
</feature>
<feature type="transmembrane region" description="Helical" evidence="1">
    <location>
        <begin position="61"/>
        <end position="79"/>
    </location>
</feature>
<accession>A0A0F9LBU2</accession>
<protein>
    <submittedName>
        <fullName evidence="2">Uncharacterized protein</fullName>
    </submittedName>
</protein>
<sequence>MFFLYVIGDISGKRTIMVGEKLKSWKTETVLIWLILSNSTDEFVHIVGGFEILGVKEGVELALFLFVGFVGIQGMILFSKKQDKGKFFRSRKSTIFFIILVIIAFGGFTTINNFIFSFFPYMGPSKIPILSPSFILLFLLFGFIAILFFYKNRVKLKSNDIKLKNLEVGKHKK</sequence>
<comment type="caution">
    <text evidence="2">The sequence shown here is derived from an EMBL/GenBank/DDBJ whole genome shotgun (WGS) entry which is preliminary data.</text>
</comment>